<gene>
    <name evidence="1" type="ORF">rosag_11560</name>
</gene>
<dbReference type="SUPFAM" id="SSF82784">
    <property type="entry name" value="OsmC-like"/>
    <property type="match status" value="1"/>
</dbReference>
<comment type="caution">
    <text evidence="1">The sequence shown here is derived from an EMBL/GenBank/DDBJ whole genome shotgun (WGS) entry which is preliminary data.</text>
</comment>
<dbReference type="EMBL" id="BRXS01000002">
    <property type="protein sequence ID" value="GLC24643.1"/>
    <property type="molecule type" value="Genomic_DNA"/>
</dbReference>
<proteinExistence type="predicted"/>
<keyword evidence="2" id="KW-1185">Reference proteome</keyword>
<dbReference type="RefSeq" id="WP_284349089.1">
    <property type="nucleotide sequence ID" value="NZ_BRXS01000002.1"/>
</dbReference>
<reference evidence="1" key="1">
    <citation type="submission" date="2022-08" db="EMBL/GenBank/DDBJ databases">
        <title>Draft genome sequencing of Roseisolibacter agri AW1220.</title>
        <authorList>
            <person name="Tobiishi Y."/>
            <person name="Tonouchi A."/>
        </authorList>
    </citation>
    <scope>NUCLEOTIDE SEQUENCE</scope>
    <source>
        <strain evidence="1">AW1220</strain>
    </source>
</reference>
<dbReference type="InterPro" id="IPR036102">
    <property type="entry name" value="OsmC/Ohrsf"/>
</dbReference>
<evidence type="ECO:0000313" key="2">
    <source>
        <dbReference type="Proteomes" id="UP001161325"/>
    </source>
</evidence>
<dbReference type="InterPro" id="IPR003718">
    <property type="entry name" value="OsmC/Ohr_fam"/>
</dbReference>
<organism evidence="1 2">
    <name type="scientific">Roseisolibacter agri</name>
    <dbReference type="NCBI Taxonomy" id="2014610"/>
    <lineage>
        <taxon>Bacteria</taxon>
        <taxon>Pseudomonadati</taxon>
        <taxon>Gemmatimonadota</taxon>
        <taxon>Gemmatimonadia</taxon>
        <taxon>Gemmatimonadales</taxon>
        <taxon>Gemmatimonadaceae</taxon>
        <taxon>Roseisolibacter</taxon>
    </lineage>
</organism>
<dbReference type="Gene3D" id="3.30.300.20">
    <property type="match status" value="1"/>
</dbReference>
<evidence type="ECO:0000313" key="1">
    <source>
        <dbReference type="EMBL" id="GLC24643.1"/>
    </source>
</evidence>
<accession>A0AA37V9Q3</accession>
<sequence length="140" mass="14506">MQIQASVQSSAAGHQVVVRTDGRASMIDVPGRPGGGSALNGGELLCAALATCYCNDVYREAARRGVIVAQVEVAVEAEFGGRGEPARRITYTARVTSDAPAEVIEALLRETDAVAEVQNTLRAGLAVELRLAPDASAVVS</sequence>
<evidence type="ECO:0008006" key="3">
    <source>
        <dbReference type="Google" id="ProtNLM"/>
    </source>
</evidence>
<dbReference type="AlphaFoldDB" id="A0AA37V9Q3"/>
<dbReference type="InterPro" id="IPR015946">
    <property type="entry name" value="KH_dom-like_a/b"/>
</dbReference>
<name>A0AA37V9Q3_9BACT</name>
<dbReference type="Pfam" id="PF02566">
    <property type="entry name" value="OsmC"/>
    <property type="match status" value="1"/>
</dbReference>
<protein>
    <recommendedName>
        <fullName evidence="3">OsmC-like protein</fullName>
    </recommendedName>
</protein>
<dbReference type="Proteomes" id="UP001161325">
    <property type="component" value="Unassembled WGS sequence"/>
</dbReference>